<evidence type="ECO:0000259" key="4">
    <source>
        <dbReference type="PROSITE" id="PS51826"/>
    </source>
</evidence>
<dbReference type="GO" id="GO:0016746">
    <property type="term" value="F:acyltransferase activity"/>
    <property type="evidence" value="ECO:0007669"/>
    <property type="project" value="InterPro"/>
</dbReference>
<dbReference type="InterPro" id="IPR000089">
    <property type="entry name" value="Biotin_lipoyl"/>
</dbReference>
<dbReference type="InterPro" id="IPR045257">
    <property type="entry name" value="E2/Pdx1"/>
</dbReference>
<dbReference type="InterPro" id="IPR003016">
    <property type="entry name" value="2-oxoA_DH_lipoyl-BS"/>
</dbReference>
<proteinExistence type="inferred from homology"/>
<dbReference type="PROSITE" id="PS00189">
    <property type="entry name" value="LIPOYL"/>
    <property type="match status" value="1"/>
</dbReference>
<dbReference type="InterPro" id="IPR011053">
    <property type="entry name" value="Single_hybrid_motif"/>
</dbReference>
<dbReference type="AlphaFoldDB" id="X0T5C9"/>
<dbReference type="Pfam" id="PF00364">
    <property type="entry name" value="Biotin_lipoyl"/>
    <property type="match status" value="1"/>
</dbReference>
<dbReference type="EMBL" id="BARS01017920">
    <property type="protein sequence ID" value="GAF88703.1"/>
    <property type="molecule type" value="Genomic_DNA"/>
</dbReference>
<dbReference type="Pfam" id="PF00198">
    <property type="entry name" value="2-oxoacid_dh"/>
    <property type="match status" value="1"/>
</dbReference>
<dbReference type="Pfam" id="PF02817">
    <property type="entry name" value="E3_binding"/>
    <property type="match status" value="2"/>
</dbReference>
<accession>X0T5C9</accession>
<feature type="domain" description="Peripheral subunit-binding (PSBD)" evidence="4">
    <location>
        <begin position="163"/>
        <end position="200"/>
    </location>
</feature>
<feature type="domain" description="Lipoyl-binding" evidence="3">
    <location>
        <begin position="2"/>
        <end position="77"/>
    </location>
</feature>
<evidence type="ECO:0000256" key="2">
    <source>
        <dbReference type="ARBA" id="ARBA00022823"/>
    </source>
</evidence>
<dbReference type="InterPro" id="IPR036625">
    <property type="entry name" value="E3-bd_dom_sf"/>
</dbReference>
<dbReference type="InterPro" id="IPR001078">
    <property type="entry name" value="2-oxoacid_DH_actylTfrase"/>
</dbReference>
<dbReference type="GO" id="GO:0006086">
    <property type="term" value="P:pyruvate decarboxylation to acetyl-CoA"/>
    <property type="evidence" value="ECO:0007669"/>
    <property type="project" value="InterPro"/>
</dbReference>
<dbReference type="SUPFAM" id="SSF52777">
    <property type="entry name" value="CoA-dependent acyltransferases"/>
    <property type="match status" value="1"/>
</dbReference>
<evidence type="ECO:0000259" key="3">
    <source>
        <dbReference type="PROSITE" id="PS50968"/>
    </source>
</evidence>
<dbReference type="PANTHER" id="PTHR23151">
    <property type="entry name" value="DIHYDROLIPOAMIDE ACETYL/SUCCINYL-TRANSFERASE-RELATED"/>
    <property type="match status" value="1"/>
</dbReference>
<name>X0T5C9_9ZZZZ</name>
<dbReference type="SUPFAM" id="SSF51230">
    <property type="entry name" value="Single hybrid motif"/>
    <property type="match status" value="1"/>
</dbReference>
<dbReference type="PROSITE" id="PS51826">
    <property type="entry name" value="PSBD"/>
    <property type="match status" value="2"/>
</dbReference>
<dbReference type="InterPro" id="IPR023213">
    <property type="entry name" value="CAT-like_dom_sf"/>
</dbReference>
<sequence>MAKEVIMPRFGMTQEEATIVRWMVQNGEQVEYGDPLCEVTTDKVNMEVEAPVDGILDGIRYAEGESVPVTEIIAFILAEGESVPEIDPIKAPTQAEHKAAARIQSRSEPIKATPVARRMVDHENIELSAIPGSGNGGKITRQDVRDYLDHKAGEVPTGGGKLRASPAARHLARQQSIDLNQIQGSGPRGRVQGWDLEPTHTPYHTGTQPQVIQLQGMRRTIAERMQTSWQTIPHITFSLDIDMSQAI</sequence>
<comment type="caution">
    <text evidence="5">The sequence shown here is derived from an EMBL/GenBank/DDBJ whole genome shotgun (WGS) entry which is preliminary data.</text>
</comment>
<feature type="non-terminal residue" evidence="5">
    <location>
        <position position="247"/>
    </location>
</feature>
<dbReference type="Gene3D" id="2.40.50.100">
    <property type="match status" value="1"/>
</dbReference>
<dbReference type="PROSITE" id="PS50968">
    <property type="entry name" value="BIOTINYL_LIPOYL"/>
    <property type="match status" value="1"/>
</dbReference>
<reference evidence="5" key="1">
    <citation type="journal article" date="2014" name="Front. Microbiol.">
        <title>High frequency of phylogenetically diverse reductive dehalogenase-homologous genes in deep subseafloor sedimentary metagenomes.</title>
        <authorList>
            <person name="Kawai M."/>
            <person name="Futagami T."/>
            <person name="Toyoda A."/>
            <person name="Takaki Y."/>
            <person name="Nishi S."/>
            <person name="Hori S."/>
            <person name="Arai W."/>
            <person name="Tsubouchi T."/>
            <person name="Morono Y."/>
            <person name="Uchiyama I."/>
            <person name="Ito T."/>
            <person name="Fujiyama A."/>
            <person name="Inagaki F."/>
            <person name="Takami H."/>
        </authorList>
    </citation>
    <scope>NUCLEOTIDE SEQUENCE</scope>
    <source>
        <strain evidence="5">Expedition CK06-06</strain>
    </source>
</reference>
<evidence type="ECO:0000256" key="1">
    <source>
        <dbReference type="ARBA" id="ARBA00007317"/>
    </source>
</evidence>
<evidence type="ECO:0000313" key="5">
    <source>
        <dbReference type="EMBL" id="GAF88703.1"/>
    </source>
</evidence>
<dbReference type="GO" id="GO:0045254">
    <property type="term" value="C:pyruvate dehydrogenase complex"/>
    <property type="evidence" value="ECO:0007669"/>
    <property type="project" value="InterPro"/>
</dbReference>
<evidence type="ECO:0008006" key="6">
    <source>
        <dbReference type="Google" id="ProtNLM"/>
    </source>
</evidence>
<organism evidence="5">
    <name type="scientific">marine sediment metagenome</name>
    <dbReference type="NCBI Taxonomy" id="412755"/>
    <lineage>
        <taxon>unclassified sequences</taxon>
        <taxon>metagenomes</taxon>
        <taxon>ecological metagenomes</taxon>
    </lineage>
</organism>
<dbReference type="SUPFAM" id="SSF47005">
    <property type="entry name" value="Peripheral subunit-binding domain of 2-oxo acid dehydrogenase complex"/>
    <property type="match status" value="2"/>
</dbReference>
<dbReference type="PANTHER" id="PTHR23151:SF90">
    <property type="entry name" value="DIHYDROLIPOYLLYSINE-RESIDUE ACETYLTRANSFERASE COMPONENT OF PYRUVATE DEHYDROGENASE COMPLEX, MITOCHONDRIAL-RELATED"/>
    <property type="match status" value="1"/>
</dbReference>
<dbReference type="Gene3D" id="4.10.320.10">
    <property type="entry name" value="E3-binding domain"/>
    <property type="match status" value="2"/>
</dbReference>
<dbReference type="InterPro" id="IPR004167">
    <property type="entry name" value="PSBD"/>
</dbReference>
<feature type="domain" description="Peripheral subunit-binding (PSBD)" evidence="4">
    <location>
        <begin position="111"/>
        <end position="148"/>
    </location>
</feature>
<comment type="similarity">
    <text evidence="1">Belongs to the 2-oxoacid dehydrogenase family.</text>
</comment>
<protein>
    <recommendedName>
        <fullName evidence="6">Dihydrolipoamide acetyltransferase component of pyruvate dehydrogenase complex</fullName>
    </recommendedName>
</protein>
<keyword evidence="2" id="KW-0450">Lipoyl</keyword>
<dbReference type="CDD" id="cd06849">
    <property type="entry name" value="lipoyl_domain"/>
    <property type="match status" value="1"/>
</dbReference>
<dbReference type="Gene3D" id="3.30.559.10">
    <property type="entry name" value="Chloramphenicol acetyltransferase-like domain"/>
    <property type="match status" value="1"/>
</dbReference>
<gene>
    <name evidence="5" type="ORF">S01H1_29245</name>
</gene>